<dbReference type="InterPro" id="IPR029032">
    <property type="entry name" value="AhpD-like"/>
</dbReference>
<reference evidence="2 3" key="1">
    <citation type="submission" date="2019-11" db="EMBL/GenBank/DDBJ databases">
        <title>Agromyces kandeliae sp. nov., isolated from mangrove soil.</title>
        <authorList>
            <person name="Wang R."/>
        </authorList>
    </citation>
    <scope>NUCLEOTIDE SEQUENCE [LARGE SCALE GENOMIC DNA]</scope>
    <source>
        <strain evidence="2 3">JCM 11433</strain>
    </source>
</reference>
<evidence type="ECO:0000313" key="2">
    <source>
        <dbReference type="EMBL" id="MTH69978.1"/>
    </source>
</evidence>
<dbReference type="Gene3D" id="1.20.1290.10">
    <property type="entry name" value="AhpD-like"/>
    <property type="match status" value="1"/>
</dbReference>
<dbReference type="EMBL" id="WMLB01000039">
    <property type="protein sequence ID" value="MTH69978.1"/>
    <property type="molecule type" value="Genomic_DNA"/>
</dbReference>
<dbReference type="InterPro" id="IPR003779">
    <property type="entry name" value="CMD-like"/>
</dbReference>
<name>A0A6I3MB28_9MICO</name>
<feature type="domain" description="Carboxymuconolactone decarboxylase-like" evidence="1">
    <location>
        <begin position="25"/>
        <end position="87"/>
    </location>
</feature>
<organism evidence="2 3">
    <name type="scientific">Agromyces bracchium</name>
    <dbReference type="NCBI Taxonomy" id="88376"/>
    <lineage>
        <taxon>Bacteria</taxon>
        <taxon>Bacillati</taxon>
        <taxon>Actinomycetota</taxon>
        <taxon>Actinomycetes</taxon>
        <taxon>Micrococcales</taxon>
        <taxon>Microbacteriaceae</taxon>
        <taxon>Agromyces</taxon>
    </lineage>
</organism>
<gene>
    <name evidence="2" type="ORF">GJ743_16525</name>
</gene>
<dbReference type="AlphaFoldDB" id="A0A6I3MB28"/>
<proteinExistence type="predicted"/>
<accession>A0A6I3MB28</accession>
<evidence type="ECO:0000259" key="1">
    <source>
        <dbReference type="Pfam" id="PF02627"/>
    </source>
</evidence>
<keyword evidence="3" id="KW-1185">Reference proteome</keyword>
<dbReference type="SUPFAM" id="SSF69118">
    <property type="entry name" value="AhpD-like"/>
    <property type="match status" value="1"/>
</dbReference>
<dbReference type="Proteomes" id="UP000433071">
    <property type="component" value="Unassembled WGS sequence"/>
</dbReference>
<comment type="caution">
    <text evidence="2">The sequence shown here is derived from an EMBL/GenBank/DDBJ whole genome shotgun (WGS) entry which is preliminary data.</text>
</comment>
<protein>
    <recommendedName>
        <fullName evidence="1">Carboxymuconolactone decarboxylase-like domain-containing protein</fullName>
    </recommendedName>
</protein>
<dbReference type="Pfam" id="PF02627">
    <property type="entry name" value="CMD"/>
    <property type="match status" value="1"/>
</dbReference>
<dbReference type="RefSeq" id="WP_328289287.1">
    <property type="nucleotide sequence ID" value="NZ_BAAAIB010000001.1"/>
</dbReference>
<evidence type="ECO:0000313" key="3">
    <source>
        <dbReference type="Proteomes" id="UP000433071"/>
    </source>
</evidence>
<sequence>MDYAERLRRFSINDERLDTEFVKVRSLDAKTLALARIAALVAIGGAEPSFGTEVDAAIGAGATTDEIVDVLGGVTPVVGLARVVAATPNLALALGCDVGFPAGDEF</sequence>
<dbReference type="GO" id="GO:0051920">
    <property type="term" value="F:peroxiredoxin activity"/>
    <property type="evidence" value="ECO:0007669"/>
    <property type="project" value="InterPro"/>
</dbReference>